<keyword evidence="3" id="KW-0132">Cell division</keyword>
<evidence type="ECO:0000259" key="14">
    <source>
        <dbReference type="SMART" id="SM00968"/>
    </source>
</evidence>
<feature type="coiled-coil region" evidence="12">
    <location>
        <begin position="471"/>
        <end position="498"/>
    </location>
</feature>
<dbReference type="AlphaFoldDB" id="A0A2P6U5G6"/>
<dbReference type="GO" id="GO:0005634">
    <property type="term" value="C:nucleus"/>
    <property type="evidence" value="ECO:0007669"/>
    <property type="project" value="UniProtKB-SubCell"/>
</dbReference>
<keyword evidence="7 12" id="KW-0175">Coiled coil</keyword>
<dbReference type="PANTHER" id="PTHR43977">
    <property type="entry name" value="STRUCTURAL MAINTENANCE OF CHROMOSOMES PROTEIN 3"/>
    <property type="match status" value="1"/>
</dbReference>
<dbReference type="CDD" id="cd03273">
    <property type="entry name" value="ABC_SMC2_euk"/>
    <property type="match status" value="1"/>
</dbReference>
<evidence type="ECO:0000313" key="15">
    <source>
        <dbReference type="EMBL" id="PRW61563.1"/>
    </source>
</evidence>
<dbReference type="Proteomes" id="UP000239899">
    <property type="component" value="Unassembled WGS sequence"/>
</dbReference>
<evidence type="ECO:0000256" key="5">
    <source>
        <dbReference type="ARBA" id="ARBA00022776"/>
    </source>
</evidence>
<dbReference type="InterPro" id="IPR036277">
    <property type="entry name" value="SMC_hinge_sf"/>
</dbReference>
<keyword evidence="5" id="KW-0498">Mitosis</keyword>
<evidence type="ECO:0000256" key="13">
    <source>
        <dbReference type="SAM" id="MobiDB-lite"/>
    </source>
</evidence>
<dbReference type="FunFam" id="3.40.50.300:FF:000278">
    <property type="entry name" value="Structural maintenance of chromosomes 2"/>
    <property type="match status" value="1"/>
</dbReference>
<dbReference type="PIRSF" id="PIRSF005719">
    <property type="entry name" value="SMC"/>
    <property type="match status" value="1"/>
</dbReference>
<feature type="region of interest" description="Disordered" evidence="13">
    <location>
        <begin position="397"/>
        <end position="416"/>
    </location>
</feature>
<evidence type="ECO:0000256" key="6">
    <source>
        <dbReference type="ARBA" id="ARBA00022840"/>
    </source>
</evidence>
<evidence type="ECO:0000256" key="3">
    <source>
        <dbReference type="ARBA" id="ARBA00022618"/>
    </source>
</evidence>
<dbReference type="Gene3D" id="3.40.50.300">
    <property type="entry name" value="P-loop containing nucleotide triphosphate hydrolases"/>
    <property type="match status" value="2"/>
</dbReference>
<proteinExistence type="inferred from homology"/>
<dbReference type="EMBL" id="LHPG02000001">
    <property type="protein sequence ID" value="PRW61563.1"/>
    <property type="molecule type" value="Genomic_DNA"/>
</dbReference>
<keyword evidence="9 11" id="KW-0539">Nucleus</keyword>
<feature type="region of interest" description="Disordered" evidence="13">
    <location>
        <begin position="1174"/>
        <end position="1193"/>
    </location>
</feature>
<evidence type="ECO:0000256" key="12">
    <source>
        <dbReference type="SAM" id="Coils"/>
    </source>
</evidence>
<feature type="coiled-coil region" evidence="12">
    <location>
        <begin position="979"/>
        <end position="1013"/>
    </location>
</feature>
<feature type="coiled-coil region" evidence="12">
    <location>
        <begin position="676"/>
        <end position="939"/>
    </location>
</feature>
<dbReference type="Gene3D" id="1.20.1060.20">
    <property type="match status" value="1"/>
</dbReference>
<comment type="caution">
    <text evidence="15">The sequence shown here is derived from an EMBL/GenBank/DDBJ whole genome shotgun (WGS) entry which is preliminary data.</text>
</comment>
<dbReference type="SMART" id="SM00968">
    <property type="entry name" value="SMC_hinge"/>
    <property type="match status" value="1"/>
</dbReference>
<evidence type="ECO:0000256" key="1">
    <source>
        <dbReference type="ARBA" id="ARBA00004123"/>
    </source>
</evidence>
<evidence type="ECO:0000256" key="11">
    <source>
        <dbReference type="PIRNR" id="PIRNR005719"/>
    </source>
</evidence>
<dbReference type="GO" id="GO:0051301">
    <property type="term" value="P:cell division"/>
    <property type="evidence" value="ECO:0007669"/>
    <property type="project" value="UniProtKB-KW"/>
</dbReference>
<keyword evidence="10" id="KW-0131">Cell cycle</keyword>
<dbReference type="STRING" id="3076.A0A2P6U5G6"/>
<dbReference type="InterPro" id="IPR024704">
    <property type="entry name" value="SMC"/>
</dbReference>
<dbReference type="OrthoDB" id="10255539at2759"/>
<dbReference type="GO" id="GO:0030261">
    <property type="term" value="P:chromosome condensation"/>
    <property type="evidence" value="ECO:0007669"/>
    <property type="project" value="UniProtKB-KW"/>
</dbReference>
<dbReference type="SUPFAM" id="SSF52540">
    <property type="entry name" value="P-loop containing nucleoside triphosphate hydrolases"/>
    <property type="match status" value="1"/>
</dbReference>
<keyword evidence="8" id="KW-0226">DNA condensation</keyword>
<dbReference type="Gene3D" id="1.10.287.1490">
    <property type="match status" value="1"/>
</dbReference>
<sequence length="1200" mass="131684">MFIKEITIDGFKSYAQRQVVAGFDPQFNAITGLNGSGKSNILDSICFVLGIQNLQQVRANSLQELVYKQGQAGITKATVSIVFDNREKERGPVGYEALDEITVTRQLVIGGRSKYLINGKVAEPSRVQQLFHSVQLNVNNPHFLIMQGRITKVLNMKPPEILGLLEEAAGTKMYEDKKKKALHTLEKKQIKVDEINKVLIEDISPALDKLRREKVQYMEWKKATDSQEKLLRFCVAYRYVEAQKLQDNGEAEVRGVQDEMHNLDAQAAHLDLEIREKEDDIKGLQTEKELQSGGEVKELQAKVDELSKDLVKDTSSWNNKKEELAAEQANCEQLATSLAEVDEEGMRAKVKQASEERDAAQAALNSAELAVQAAQNELAGAEAGDGRDASNRSLQERLADAQNAQTEAEAEAKAADTRCKHLTKQLAEQRKALASKQKEGSKLLKDLEKERAAVQQCQAAAAGLGYDPAAAAGLEEEAERQRGEVRRWKDRCDELSSQLAAIDFRYSDPERGFDRSRVKGVVAKLTRVADPSTATALEVAAGGKLYQVVVDSEQTAKALLANGQLRQRVTIIPLNKVSARDIEPQRLAAARRLAGDKAQPALELVGYDQELSAAMKYVFGGSFICKDAGTAKKLAFAREVSTRCITLEGDDFNPGGTLTGGSRNKGNSVLARLHELAQTEEGLAAAQAAFDQAQASLQAMAAAAQQYKKLSQELELKQHSLKLLEERMQGSEAHQLSEAVAASERELGEAQAAVAAAQQKKAEMVAAAKALQHEIANFGKERDKRIKAAKDKIAAAKKEAEAAKKALKAKQTAMQAVLAEAEAADGERKTLGEQLTAAKMAAKDLEKQVAELASVVAKIKAEYDDHEARLKERLDRLKECDAEIAAATKERDALEGRKTDLVVEKKKLGNKLDTLRKGMQESAEKIRKLEREYQWIASEKQFFGRPGSDYDFEGNNVDEKFEEYNTANATIEGLSKKVNKKVMQMFEKAEQEYNELKRKKDVVEADKSRIQQTIGALDEKKREALEKTWRKVDGDFGSIFGTLLPGTTAKLEPQEGRSFMEGLEVKVAFGGVWKDSLSELSGGQKSLLALSLILAMLLFKPAPIYILDEVDAALDLSHTQNIGRMIKQHFPQSQFIVVSLKEGMFNNANVIFRTKFVDGVSTVTRTVNTGAAAAAGGGQAGGSKTAAGRGRAALRENVRG</sequence>
<evidence type="ECO:0000256" key="10">
    <source>
        <dbReference type="ARBA" id="ARBA00023306"/>
    </source>
</evidence>
<dbReference type="Pfam" id="PF06470">
    <property type="entry name" value="SMC_hinge"/>
    <property type="match status" value="1"/>
</dbReference>
<keyword evidence="6" id="KW-0067">ATP-binding</keyword>
<evidence type="ECO:0000256" key="2">
    <source>
        <dbReference type="ARBA" id="ARBA00005231"/>
    </source>
</evidence>
<evidence type="ECO:0000256" key="7">
    <source>
        <dbReference type="ARBA" id="ARBA00023054"/>
    </source>
</evidence>
<protein>
    <recommendedName>
        <fullName evidence="11">Structural maintenance of chromosomes protein</fullName>
    </recommendedName>
</protein>
<organism evidence="15 16">
    <name type="scientific">Chlorella sorokiniana</name>
    <name type="common">Freshwater green alga</name>
    <dbReference type="NCBI Taxonomy" id="3076"/>
    <lineage>
        <taxon>Eukaryota</taxon>
        <taxon>Viridiplantae</taxon>
        <taxon>Chlorophyta</taxon>
        <taxon>core chlorophytes</taxon>
        <taxon>Trebouxiophyceae</taxon>
        <taxon>Chlorellales</taxon>
        <taxon>Chlorellaceae</taxon>
        <taxon>Chlorella clade</taxon>
        <taxon>Chlorella</taxon>
    </lineage>
</organism>
<evidence type="ECO:0000313" key="16">
    <source>
        <dbReference type="Proteomes" id="UP000239899"/>
    </source>
</evidence>
<evidence type="ECO:0000256" key="4">
    <source>
        <dbReference type="ARBA" id="ARBA00022741"/>
    </source>
</evidence>
<dbReference type="InterPro" id="IPR003395">
    <property type="entry name" value="RecF/RecN/SMC_N"/>
</dbReference>
<keyword evidence="16" id="KW-1185">Reference proteome</keyword>
<dbReference type="GO" id="GO:0016887">
    <property type="term" value="F:ATP hydrolysis activity"/>
    <property type="evidence" value="ECO:0007669"/>
    <property type="project" value="InterPro"/>
</dbReference>
<reference evidence="15 16" key="1">
    <citation type="journal article" date="2018" name="Plant J.">
        <title>Genome sequences of Chlorella sorokiniana UTEX 1602 and Micractinium conductrix SAG 241.80: implications to maltose excretion by a green alga.</title>
        <authorList>
            <person name="Arriola M.B."/>
            <person name="Velmurugan N."/>
            <person name="Zhang Y."/>
            <person name="Plunkett M.H."/>
            <person name="Hondzo H."/>
            <person name="Barney B.M."/>
        </authorList>
    </citation>
    <scope>NUCLEOTIDE SEQUENCE [LARGE SCALE GENOMIC DNA]</scope>
    <source>
        <strain evidence="15">1602</strain>
        <strain evidence="16">UTEX 1602</strain>
    </source>
</reference>
<reference evidence="15" key="2">
    <citation type="submission" date="2018-02" db="EMBL/GenBank/DDBJ databases">
        <authorList>
            <person name="Cohen D.B."/>
            <person name="Kent A.D."/>
        </authorList>
    </citation>
    <scope>NUCLEOTIDE SEQUENCE</scope>
    <source>
        <strain evidence="15">1602</strain>
    </source>
</reference>
<dbReference type="GO" id="GO:0005524">
    <property type="term" value="F:ATP binding"/>
    <property type="evidence" value="ECO:0007669"/>
    <property type="project" value="UniProtKB-KW"/>
</dbReference>
<name>A0A2P6U5G6_CHLSO</name>
<dbReference type="FunFam" id="3.40.50.300:FF:000385">
    <property type="entry name" value="Structural maintenance of chromosomes 2"/>
    <property type="match status" value="1"/>
</dbReference>
<dbReference type="GO" id="GO:0005694">
    <property type="term" value="C:chromosome"/>
    <property type="evidence" value="ECO:0007669"/>
    <property type="project" value="InterPro"/>
</dbReference>
<gene>
    <name evidence="15" type="ORF">C2E21_0520</name>
</gene>
<dbReference type="InterPro" id="IPR027120">
    <property type="entry name" value="Smc2_ABC"/>
</dbReference>
<evidence type="ECO:0000256" key="8">
    <source>
        <dbReference type="ARBA" id="ARBA00023067"/>
    </source>
</evidence>
<feature type="domain" description="SMC hinge" evidence="14">
    <location>
        <begin position="516"/>
        <end position="635"/>
    </location>
</feature>
<dbReference type="InterPro" id="IPR027417">
    <property type="entry name" value="P-loop_NTPase"/>
</dbReference>
<dbReference type="Pfam" id="PF02463">
    <property type="entry name" value="SMC_N"/>
    <property type="match status" value="1"/>
</dbReference>
<dbReference type="EMBL" id="LHPG02000001">
    <property type="protein sequence ID" value="PRW61562.1"/>
    <property type="molecule type" value="Genomic_DNA"/>
</dbReference>
<dbReference type="Gene3D" id="3.30.70.1620">
    <property type="match status" value="1"/>
</dbReference>
<comment type="subcellular location">
    <subcellularLocation>
        <location evidence="1 11">Nucleus</location>
    </subcellularLocation>
</comment>
<dbReference type="InterPro" id="IPR010935">
    <property type="entry name" value="SMC_hinge"/>
</dbReference>
<comment type="similarity">
    <text evidence="2">Belongs to the SMC family. SMC2 subfamily.</text>
</comment>
<keyword evidence="4" id="KW-0547">Nucleotide-binding</keyword>
<evidence type="ECO:0000256" key="9">
    <source>
        <dbReference type="ARBA" id="ARBA00023242"/>
    </source>
</evidence>
<accession>A0A2P6U5G6</accession>
<dbReference type="SUPFAM" id="SSF75553">
    <property type="entry name" value="Smc hinge domain"/>
    <property type="match status" value="1"/>
</dbReference>